<keyword evidence="10" id="KW-1185">Reference proteome</keyword>
<dbReference type="CDD" id="cd00202">
    <property type="entry name" value="ZnF_GATA"/>
    <property type="match status" value="1"/>
</dbReference>
<dbReference type="InterPro" id="IPR039355">
    <property type="entry name" value="Transcription_factor_GATA"/>
</dbReference>
<evidence type="ECO:0000256" key="7">
    <source>
        <dbReference type="SAM" id="MobiDB-lite"/>
    </source>
</evidence>
<name>A0A9N9G5E4_9GLOM</name>
<dbReference type="PANTHER" id="PTHR10071:SF281">
    <property type="entry name" value="BOX A-BINDING FACTOR-RELATED"/>
    <property type="match status" value="1"/>
</dbReference>
<evidence type="ECO:0000256" key="6">
    <source>
        <dbReference type="PROSITE-ProRule" id="PRU00094"/>
    </source>
</evidence>
<dbReference type="InterPro" id="IPR000679">
    <property type="entry name" value="Znf_GATA"/>
</dbReference>
<dbReference type="GO" id="GO:0005634">
    <property type="term" value="C:nucleus"/>
    <property type="evidence" value="ECO:0007669"/>
    <property type="project" value="UniProtKB-SubCell"/>
</dbReference>
<dbReference type="Proteomes" id="UP000789739">
    <property type="component" value="Unassembled WGS sequence"/>
</dbReference>
<dbReference type="GO" id="GO:0008270">
    <property type="term" value="F:zinc ion binding"/>
    <property type="evidence" value="ECO:0007669"/>
    <property type="project" value="UniProtKB-KW"/>
</dbReference>
<dbReference type="GO" id="GO:0045944">
    <property type="term" value="P:positive regulation of transcription by RNA polymerase II"/>
    <property type="evidence" value="ECO:0007669"/>
    <property type="project" value="TreeGrafter"/>
</dbReference>
<dbReference type="GO" id="GO:0000978">
    <property type="term" value="F:RNA polymerase II cis-regulatory region sequence-specific DNA binding"/>
    <property type="evidence" value="ECO:0007669"/>
    <property type="project" value="TreeGrafter"/>
</dbReference>
<organism evidence="9 10">
    <name type="scientific">Paraglomus brasilianum</name>
    <dbReference type="NCBI Taxonomy" id="144538"/>
    <lineage>
        <taxon>Eukaryota</taxon>
        <taxon>Fungi</taxon>
        <taxon>Fungi incertae sedis</taxon>
        <taxon>Mucoromycota</taxon>
        <taxon>Glomeromycotina</taxon>
        <taxon>Glomeromycetes</taxon>
        <taxon>Paraglomerales</taxon>
        <taxon>Paraglomeraceae</taxon>
        <taxon>Paraglomus</taxon>
    </lineage>
</organism>
<evidence type="ECO:0000256" key="1">
    <source>
        <dbReference type="ARBA" id="ARBA00004123"/>
    </source>
</evidence>
<evidence type="ECO:0000256" key="2">
    <source>
        <dbReference type="ARBA" id="ARBA00022723"/>
    </source>
</evidence>
<dbReference type="PROSITE" id="PS50114">
    <property type="entry name" value="GATA_ZN_FINGER_2"/>
    <property type="match status" value="2"/>
</dbReference>
<evidence type="ECO:0000313" key="9">
    <source>
        <dbReference type="EMBL" id="CAG8582693.1"/>
    </source>
</evidence>
<evidence type="ECO:0000256" key="4">
    <source>
        <dbReference type="ARBA" id="ARBA00022833"/>
    </source>
</evidence>
<keyword evidence="5" id="KW-0539">Nucleus</keyword>
<gene>
    <name evidence="9" type="ORF">PBRASI_LOCUS6704</name>
</gene>
<dbReference type="Pfam" id="PF00320">
    <property type="entry name" value="GATA"/>
    <property type="match status" value="1"/>
</dbReference>
<dbReference type="GO" id="GO:0000122">
    <property type="term" value="P:negative regulation of transcription by RNA polymerase II"/>
    <property type="evidence" value="ECO:0007669"/>
    <property type="project" value="TreeGrafter"/>
</dbReference>
<feature type="region of interest" description="Disordered" evidence="7">
    <location>
        <begin position="167"/>
        <end position="195"/>
    </location>
</feature>
<dbReference type="EMBL" id="CAJVPI010000924">
    <property type="protein sequence ID" value="CAG8582693.1"/>
    <property type="molecule type" value="Genomic_DNA"/>
</dbReference>
<keyword evidence="4" id="KW-0862">Zinc</keyword>
<dbReference type="OrthoDB" id="515401at2759"/>
<comment type="subcellular location">
    <subcellularLocation>
        <location evidence="1">Nucleus</location>
    </subcellularLocation>
</comment>
<feature type="compositionally biased region" description="Polar residues" evidence="7">
    <location>
        <begin position="324"/>
        <end position="333"/>
    </location>
</feature>
<keyword evidence="3 6" id="KW-0863">Zinc-finger</keyword>
<evidence type="ECO:0000256" key="3">
    <source>
        <dbReference type="ARBA" id="ARBA00022771"/>
    </source>
</evidence>
<dbReference type="PANTHER" id="PTHR10071">
    <property type="entry name" value="TRANSCRIPTION FACTOR GATA FAMILY MEMBER"/>
    <property type="match status" value="1"/>
</dbReference>
<dbReference type="InterPro" id="IPR013088">
    <property type="entry name" value="Znf_NHR/GATA"/>
</dbReference>
<evidence type="ECO:0000256" key="5">
    <source>
        <dbReference type="ARBA" id="ARBA00023242"/>
    </source>
</evidence>
<feature type="domain" description="GATA-type" evidence="8">
    <location>
        <begin position="399"/>
        <end position="442"/>
    </location>
</feature>
<accession>A0A9N9G5E4</accession>
<feature type="compositionally biased region" description="Low complexity" evidence="7">
    <location>
        <begin position="170"/>
        <end position="195"/>
    </location>
</feature>
<dbReference type="SMART" id="SM00401">
    <property type="entry name" value="ZnF_GATA"/>
    <property type="match status" value="2"/>
</dbReference>
<feature type="region of interest" description="Disordered" evidence="7">
    <location>
        <begin position="324"/>
        <end position="393"/>
    </location>
</feature>
<dbReference type="PROSITE" id="PS00344">
    <property type="entry name" value="GATA_ZN_FINGER_1"/>
    <property type="match status" value="1"/>
</dbReference>
<feature type="region of interest" description="Disordered" evidence="7">
    <location>
        <begin position="1"/>
        <end position="35"/>
    </location>
</feature>
<reference evidence="9" key="1">
    <citation type="submission" date="2021-06" db="EMBL/GenBank/DDBJ databases">
        <authorList>
            <person name="Kallberg Y."/>
            <person name="Tangrot J."/>
            <person name="Rosling A."/>
        </authorList>
    </citation>
    <scope>NUCLEOTIDE SEQUENCE</scope>
    <source>
        <strain evidence="9">BR232B</strain>
    </source>
</reference>
<feature type="compositionally biased region" description="Basic residues" evidence="7">
    <location>
        <begin position="373"/>
        <end position="382"/>
    </location>
</feature>
<dbReference type="GO" id="GO:0000981">
    <property type="term" value="F:DNA-binding transcription factor activity, RNA polymerase II-specific"/>
    <property type="evidence" value="ECO:0007669"/>
    <property type="project" value="TreeGrafter"/>
</dbReference>
<dbReference type="Gene3D" id="3.30.50.10">
    <property type="entry name" value="Erythroid Transcription Factor GATA-1, subunit A"/>
    <property type="match status" value="2"/>
</dbReference>
<dbReference type="SUPFAM" id="SSF57716">
    <property type="entry name" value="Glucocorticoid receptor-like (DNA-binding domain)"/>
    <property type="match status" value="1"/>
</dbReference>
<protein>
    <submittedName>
        <fullName evidence="9">5669_t:CDS:1</fullName>
    </submittedName>
</protein>
<feature type="domain" description="GATA-type" evidence="8">
    <location>
        <begin position="513"/>
        <end position="541"/>
    </location>
</feature>
<sequence length="543" mass="59904">MTARQIRTLSSSEPHPSSTSTCFPPPSSSLPSSLSQSTFISPPACDSFSATTTPVMPSPFMAAESRSYQPYLASPEICNEFSTSVGCDTTGNKDTLSTSSSSSNRLQQLPLFTSSQIYDHATPDTYQRSACFQLPVHSNTYPYMPSLYQQTLETSLYSNPSYHLPSPQFHHSQSQSHQSVSQSHSHNHQINHNNSFPRCPDYTQCQFDGGYYCSNVFTGGATDVQNAYVSIGNGFGMCEVAAGSGGTSINPKAVFDVWCANNQNVEGKGGNGNANGECGSNSLDYESIGNEASITDSIVGEVERRKCQKSDQCASANTMHSYSSNVSFTSDSEPFSPVHQPSQSFSHHSTPSSAARSPDTELSTSSSQVEKQSKKRRRRKIKAVIDTGRSTKDEPRTKLGEIYKCANCGTRETPAWRRDLEGKELLCNACGLYLKIKGTHRPTEIGPGGEIRLTKPERYDDDSLQKCANCETKDSPCWRGPNGHKMCKYREQDDDKYLVFDDDFSCLLIDIELGNRCGLFYKQHGYQRPVSSNKKKNSHYRPY</sequence>
<evidence type="ECO:0000313" key="10">
    <source>
        <dbReference type="Proteomes" id="UP000789739"/>
    </source>
</evidence>
<dbReference type="AlphaFoldDB" id="A0A9N9G5E4"/>
<keyword evidence="2" id="KW-0479">Metal-binding</keyword>
<feature type="compositionally biased region" description="Low complexity" evidence="7">
    <location>
        <begin position="10"/>
        <end position="22"/>
    </location>
</feature>
<comment type="caution">
    <text evidence="9">The sequence shown here is derived from an EMBL/GenBank/DDBJ whole genome shotgun (WGS) entry which is preliminary data.</text>
</comment>
<proteinExistence type="predicted"/>
<evidence type="ECO:0000259" key="8">
    <source>
        <dbReference type="PROSITE" id="PS50114"/>
    </source>
</evidence>
<feature type="compositionally biased region" description="Low complexity" evidence="7">
    <location>
        <begin position="334"/>
        <end position="353"/>
    </location>
</feature>